<dbReference type="AlphaFoldDB" id="A0A432ML44"/>
<keyword evidence="3" id="KW-1185">Reference proteome</keyword>
<dbReference type="Proteomes" id="UP000280296">
    <property type="component" value="Unassembled WGS sequence"/>
</dbReference>
<reference evidence="2 3" key="2">
    <citation type="submission" date="2019-01" db="EMBL/GenBank/DDBJ databases">
        <title>Tautonia sociabilis, a novel thermotolerant planctomycete of Isosphaeraceae family, isolated from a 4000 m deep subterranean habitat.</title>
        <authorList>
            <person name="Kovaleva O.L."/>
            <person name="Elcheninov A.G."/>
            <person name="Van Heerden E."/>
            <person name="Toshchakov S.V."/>
            <person name="Novikov A."/>
            <person name="Bonch-Osmolovskaya E.A."/>
            <person name="Kublanov I.V."/>
        </authorList>
    </citation>
    <scope>NUCLEOTIDE SEQUENCE [LARGE SCALE GENOMIC DNA]</scope>
    <source>
        <strain evidence="2 3">GM2012</strain>
    </source>
</reference>
<sequence>MTSRIALLLLLLAPASAVADNADRPDVAGDLPLVYSSDRPESDADRSGAWSFTDPDAWRFLIDQGPLVLEQFQASDYEPKVRSPYNIALIEDLDVSDFVLDLEVKQTGRDYGHRDACLFFGHQDPSHFYYVHLGKEADPHAHSIFLVNDEPRVSIAQERTSGTPWTDDWHHVRIVRRVDPGTVAVYFDDMETPVMTSTDTTFTHGRVGVGSFDDTAMFRHIRLWGLLAD</sequence>
<dbReference type="RefSeq" id="WP_126724856.1">
    <property type="nucleotide sequence ID" value="NZ_RYZH01000013.1"/>
</dbReference>
<evidence type="ECO:0000313" key="3">
    <source>
        <dbReference type="Proteomes" id="UP000280296"/>
    </source>
</evidence>
<keyword evidence="1" id="KW-0732">Signal</keyword>
<evidence type="ECO:0000256" key="1">
    <source>
        <dbReference type="SAM" id="SignalP"/>
    </source>
</evidence>
<dbReference type="InterPro" id="IPR013320">
    <property type="entry name" value="ConA-like_dom_sf"/>
</dbReference>
<evidence type="ECO:0008006" key="4">
    <source>
        <dbReference type="Google" id="ProtNLM"/>
    </source>
</evidence>
<dbReference type="OrthoDB" id="3618231at2"/>
<protein>
    <recommendedName>
        <fullName evidence="4">LamG domain-containing protein</fullName>
    </recommendedName>
</protein>
<dbReference type="Gene3D" id="2.60.120.560">
    <property type="entry name" value="Exo-inulinase, domain 1"/>
    <property type="match status" value="1"/>
</dbReference>
<organism evidence="2 3">
    <name type="scientific">Tautonia sociabilis</name>
    <dbReference type="NCBI Taxonomy" id="2080755"/>
    <lineage>
        <taxon>Bacteria</taxon>
        <taxon>Pseudomonadati</taxon>
        <taxon>Planctomycetota</taxon>
        <taxon>Planctomycetia</taxon>
        <taxon>Isosphaerales</taxon>
        <taxon>Isosphaeraceae</taxon>
        <taxon>Tautonia</taxon>
    </lineage>
</organism>
<dbReference type="SUPFAM" id="SSF49899">
    <property type="entry name" value="Concanavalin A-like lectins/glucanases"/>
    <property type="match status" value="1"/>
</dbReference>
<feature type="signal peptide" evidence="1">
    <location>
        <begin position="1"/>
        <end position="19"/>
    </location>
</feature>
<comment type="caution">
    <text evidence="2">The sequence shown here is derived from an EMBL/GenBank/DDBJ whole genome shotgun (WGS) entry which is preliminary data.</text>
</comment>
<reference evidence="2 3" key="1">
    <citation type="submission" date="2018-12" db="EMBL/GenBank/DDBJ databases">
        <authorList>
            <person name="Toschakov S.V."/>
        </authorList>
    </citation>
    <scope>NUCLEOTIDE SEQUENCE [LARGE SCALE GENOMIC DNA]</scope>
    <source>
        <strain evidence="2 3">GM2012</strain>
    </source>
</reference>
<gene>
    <name evidence="2" type="ORF">TsocGM_08360</name>
</gene>
<dbReference type="EMBL" id="RYZH01000013">
    <property type="protein sequence ID" value="RUL88143.1"/>
    <property type="molecule type" value="Genomic_DNA"/>
</dbReference>
<accession>A0A432ML44</accession>
<evidence type="ECO:0000313" key="2">
    <source>
        <dbReference type="EMBL" id="RUL88143.1"/>
    </source>
</evidence>
<name>A0A432ML44_9BACT</name>
<feature type="chain" id="PRO_5019534378" description="LamG domain-containing protein" evidence="1">
    <location>
        <begin position="20"/>
        <end position="229"/>
    </location>
</feature>
<proteinExistence type="predicted"/>